<dbReference type="InterPro" id="IPR004665">
    <property type="entry name" value="Term_rho"/>
</dbReference>
<dbReference type="AlphaFoldDB" id="A0A0F8ZCP1"/>
<comment type="caution">
    <text evidence="1">The sequence shown here is derived from an EMBL/GenBank/DDBJ whole genome shotgun (WGS) entry which is preliminary data.</text>
</comment>
<dbReference type="GO" id="GO:0008186">
    <property type="term" value="F:ATP-dependent activity, acting on RNA"/>
    <property type="evidence" value="ECO:0007669"/>
    <property type="project" value="InterPro"/>
</dbReference>
<evidence type="ECO:0000313" key="1">
    <source>
        <dbReference type="EMBL" id="KKK91557.1"/>
    </source>
</evidence>
<protein>
    <recommendedName>
        <fullName evidence="2">Transcription termination factor Rho</fullName>
    </recommendedName>
</protein>
<reference evidence="1" key="1">
    <citation type="journal article" date="2015" name="Nature">
        <title>Complex archaea that bridge the gap between prokaryotes and eukaryotes.</title>
        <authorList>
            <person name="Spang A."/>
            <person name="Saw J.H."/>
            <person name="Jorgensen S.L."/>
            <person name="Zaremba-Niedzwiedzka K."/>
            <person name="Martijn J."/>
            <person name="Lind A.E."/>
            <person name="van Eijk R."/>
            <person name="Schleper C."/>
            <person name="Guy L."/>
            <person name="Ettema T.J."/>
        </authorList>
    </citation>
    <scope>NUCLEOTIDE SEQUENCE</scope>
</reference>
<gene>
    <name evidence="1" type="ORF">LCGC14_2711770</name>
</gene>
<proteinExistence type="predicted"/>
<feature type="non-terminal residue" evidence="1">
    <location>
        <position position="1"/>
    </location>
</feature>
<dbReference type="SUPFAM" id="SSF52540">
    <property type="entry name" value="P-loop containing nucleoside triphosphate hydrolases"/>
    <property type="match status" value="1"/>
</dbReference>
<organism evidence="1">
    <name type="scientific">marine sediment metagenome</name>
    <dbReference type="NCBI Taxonomy" id="412755"/>
    <lineage>
        <taxon>unclassified sequences</taxon>
        <taxon>metagenomes</taxon>
        <taxon>ecological metagenomes</taxon>
    </lineage>
</organism>
<sequence length="79" mass="9042">NSEIVLDRKIADKRVFPAIDILKSGTRKEDLLIDKIDLQKTFVLRRILNPMGTTDAIEFLLGKLKQTKSNSDFFDSMNT</sequence>
<evidence type="ECO:0008006" key="2">
    <source>
        <dbReference type="Google" id="ProtNLM"/>
    </source>
</evidence>
<dbReference type="Gene3D" id="3.40.50.300">
    <property type="entry name" value="P-loop containing nucleotide triphosphate hydrolases"/>
    <property type="match status" value="1"/>
</dbReference>
<dbReference type="GO" id="GO:0003723">
    <property type="term" value="F:RNA binding"/>
    <property type="evidence" value="ECO:0007669"/>
    <property type="project" value="InterPro"/>
</dbReference>
<dbReference type="InterPro" id="IPR027417">
    <property type="entry name" value="P-loop_NTPase"/>
</dbReference>
<dbReference type="GO" id="GO:0006353">
    <property type="term" value="P:DNA-templated transcription termination"/>
    <property type="evidence" value="ECO:0007669"/>
    <property type="project" value="InterPro"/>
</dbReference>
<dbReference type="EMBL" id="LAZR01048600">
    <property type="protein sequence ID" value="KKK91557.1"/>
    <property type="molecule type" value="Genomic_DNA"/>
</dbReference>
<dbReference type="PANTHER" id="PTHR46425:SF1">
    <property type="entry name" value="TRANSCRIPTION TERMINATION FACTOR RHO"/>
    <property type="match status" value="1"/>
</dbReference>
<accession>A0A0F8ZCP1</accession>
<dbReference type="PANTHER" id="PTHR46425">
    <property type="entry name" value="TRANSCRIPTION TERMINATION FACTOR RHO"/>
    <property type="match status" value="1"/>
</dbReference>
<name>A0A0F8ZCP1_9ZZZZ</name>
<dbReference type="GO" id="GO:0005524">
    <property type="term" value="F:ATP binding"/>
    <property type="evidence" value="ECO:0007669"/>
    <property type="project" value="InterPro"/>
</dbReference>